<dbReference type="InterPro" id="IPR034151">
    <property type="entry name" value="TOPRIM_DnaG_bac"/>
</dbReference>
<dbReference type="InterPro" id="IPR013264">
    <property type="entry name" value="DNAG_N"/>
</dbReference>
<dbReference type="Gene3D" id="1.20.50.20">
    <property type="entry name" value="DnaG, RNA polymerase domain, helical bundle"/>
    <property type="match status" value="1"/>
</dbReference>
<evidence type="ECO:0000256" key="4">
    <source>
        <dbReference type="ARBA" id="ARBA00022695"/>
    </source>
</evidence>
<protein>
    <recommendedName>
        <fullName evidence="12 13">DNA primase</fullName>
        <ecNumber evidence="12">2.7.7.101</ecNumber>
    </recommendedName>
</protein>
<dbReference type="Pfam" id="PF13155">
    <property type="entry name" value="Toprim_2"/>
    <property type="match status" value="1"/>
</dbReference>
<dbReference type="HAMAP" id="MF_00974">
    <property type="entry name" value="DNA_primase_DnaG"/>
    <property type="match status" value="1"/>
</dbReference>
<evidence type="ECO:0000256" key="12">
    <source>
        <dbReference type="HAMAP-Rule" id="MF_00974"/>
    </source>
</evidence>
<dbReference type="InterPro" id="IPR030846">
    <property type="entry name" value="DnaG_bac"/>
</dbReference>
<dbReference type="InterPro" id="IPR036977">
    <property type="entry name" value="DNA_primase_Znf_CHC2"/>
</dbReference>
<dbReference type="InterPro" id="IPR006295">
    <property type="entry name" value="DNA_primase_DnaG"/>
</dbReference>
<accession>A0ABT9GYL3</accession>
<dbReference type="EC" id="2.7.7.101" evidence="12"/>
<evidence type="ECO:0000256" key="6">
    <source>
        <dbReference type="ARBA" id="ARBA00022723"/>
    </source>
</evidence>
<comment type="caution">
    <text evidence="15">The sequence shown here is derived from an EMBL/GenBank/DDBJ whole genome shotgun (WGS) entry which is preliminary data.</text>
</comment>
<evidence type="ECO:0000256" key="3">
    <source>
        <dbReference type="ARBA" id="ARBA00022679"/>
    </source>
</evidence>
<dbReference type="Gene3D" id="3.90.980.10">
    <property type="entry name" value="DNA primase, catalytic core, N-terminal domain"/>
    <property type="match status" value="1"/>
</dbReference>
<evidence type="ECO:0000256" key="13">
    <source>
        <dbReference type="PIRNR" id="PIRNR002811"/>
    </source>
</evidence>
<keyword evidence="9" id="KW-0460">Magnesium</keyword>
<keyword evidence="2 12" id="KW-0639">Primosome</keyword>
<keyword evidence="4 12" id="KW-0548">Nucleotidyltransferase</keyword>
<evidence type="ECO:0000259" key="14">
    <source>
        <dbReference type="PROSITE" id="PS50880"/>
    </source>
</evidence>
<dbReference type="Gene3D" id="3.90.580.10">
    <property type="entry name" value="Zinc finger, CHC2-type domain"/>
    <property type="match status" value="1"/>
</dbReference>
<comment type="subunit">
    <text evidence="12">Monomer. Interacts with DnaB.</text>
</comment>
<dbReference type="PANTHER" id="PTHR30313:SF2">
    <property type="entry name" value="DNA PRIMASE"/>
    <property type="match status" value="1"/>
</dbReference>
<dbReference type="CDD" id="cd03364">
    <property type="entry name" value="TOPRIM_DnaG_primases"/>
    <property type="match status" value="1"/>
</dbReference>
<dbReference type="SUPFAM" id="SSF56731">
    <property type="entry name" value="DNA primase core"/>
    <property type="match status" value="1"/>
</dbReference>
<comment type="similarity">
    <text evidence="12 13">Belongs to the DnaG primase family.</text>
</comment>
<feature type="zinc finger region" description="CHC2-type" evidence="12">
    <location>
        <begin position="40"/>
        <end position="64"/>
    </location>
</feature>
<keyword evidence="5 12" id="KW-0235">DNA replication</keyword>
<evidence type="ECO:0000256" key="5">
    <source>
        <dbReference type="ARBA" id="ARBA00022705"/>
    </source>
</evidence>
<dbReference type="InterPro" id="IPR037068">
    <property type="entry name" value="DNA_primase_core_N_sf"/>
</dbReference>
<evidence type="ECO:0000313" key="15">
    <source>
        <dbReference type="EMBL" id="MDP4536150.1"/>
    </source>
</evidence>
<dbReference type="EMBL" id="JAUZVZ010000009">
    <property type="protein sequence ID" value="MDP4536150.1"/>
    <property type="molecule type" value="Genomic_DNA"/>
</dbReference>
<dbReference type="PIRSF" id="PIRSF002811">
    <property type="entry name" value="DnaG"/>
    <property type="match status" value="1"/>
</dbReference>
<reference evidence="15 16" key="1">
    <citation type="submission" date="2023-08" db="EMBL/GenBank/DDBJ databases">
        <authorList>
            <person name="Joshi A."/>
            <person name="Thite S."/>
        </authorList>
    </citation>
    <scope>NUCLEOTIDE SEQUENCE [LARGE SCALE GENOMIC DNA]</scope>
    <source>
        <strain evidence="15 16">AC40</strain>
    </source>
</reference>
<dbReference type="Pfam" id="PF10410">
    <property type="entry name" value="DnaB_bind"/>
    <property type="match status" value="1"/>
</dbReference>
<evidence type="ECO:0000256" key="11">
    <source>
        <dbReference type="ARBA" id="ARBA00023163"/>
    </source>
</evidence>
<dbReference type="Gene3D" id="3.40.1360.10">
    <property type="match status" value="1"/>
</dbReference>
<evidence type="ECO:0000313" key="16">
    <source>
        <dbReference type="Proteomes" id="UP001231616"/>
    </source>
</evidence>
<evidence type="ECO:0000256" key="7">
    <source>
        <dbReference type="ARBA" id="ARBA00022771"/>
    </source>
</evidence>
<proteinExistence type="inferred from homology"/>
<dbReference type="SMART" id="SM00400">
    <property type="entry name" value="ZnF_CHCC"/>
    <property type="match status" value="1"/>
</dbReference>
<comment type="function">
    <text evidence="12 13">RNA polymerase that catalyzes the synthesis of short RNA molecules used as primers for DNA polymerase during DNA replication.</text>
</comment>
<dbReference type="InterPro" id="IPR019475">
    <property type="entry name" value="DNA_primase_DnaB-bd"/>
</dbReference>
<dbReference type="InterPro" id="IPR006171">
    <property type="entry name" value="TOPRIM_dom"/>
</dbReference>
<keyword evidence="16" id="KW-1185">Reference proteome</keyword>
<keyword evidence="1 12" id="KW-0240">DNA-directed RNA polymerase</keyword>
<comment type="cofactor">
    <cofactor evidence="12 13">
        <name>Zn(2+)</name>
        <dbReference type="ChEBI" id="CHEBI:29105"/>
    </cofactor>
    <text evidence="12 13">Binds 1 zinc ion per monomer.</text>
</comment>
<gene>
    <name evidence="12 15" type="primary">dnaG</name>
    <name evidence="15" type="ORF">Q3O60_08125</name>
</gene>
<dbReference type="SUPFAM" id="SSF117023">
    <property type="entry name" value="DNA primase DnaG, C-terminal domain"/>
    <property type="match status" value="1"/>
</dbReference>
<evidence type="ECO:0000256" key="8">
    <source>
        <dbReference type="ARBA" id="ARBA00022833"/>
    </source>
</evidence>
<dbReference type="Pfam" id="PF08278">
    <property type="entry name" value="DnaG_DnaB_bind"/>
    <property type="match status" value="1"/>
</dbReference>
<sequence length="585" mass="66756">MAGQIPRQFIDDLLARTDIVELIDQRVPLKKKGRNHSACCPFHNEKTPSFTVSQDKQFYHCFGCGAHGNAITFLMEYEQLEFVEAIEELAAQHHIEVPREGGGPARPTGQADDYQLMQKATELWQRQLQQGPSSELAQSYLQKRGLTQSTIERFAIGVAPDSWDFILKQLGQSGTKARDQLFELKLTNRNEQGREYDFFRNRLMFPIRDRRGRVIAFGGRVFSDGTPKYLNSPETRLFHKGRELYGLYEARQQQDRLEQVLVVEGYMDVVALAEYGIHFAVASLGTATTSEHMQTLFRYCRQVVCCYDGDRAGRDAAWRALQNALPQLKDGVELNFVFLPDGEDPDTLVQKEGKDAFLQRIQQATSLQHYFFEHLMQEHDPSSDAGKSALLAKGKELIAQIPSDFYREQLEDKLYSLVGKQSDRGQSATATRSSARYSVPKTQSMTPMRRAIALLLQYPRLATTIPQAAELAGTNLPGITLLLNLQQHILNNPQIRTAQLLEYWRDSKEYSILNKLAMWDPQLDPEQVEQEFIDSFGSIEDHYLQQRLEALERTAKLQKLSPDEQQEYLLLLKALKSRKPRSATS</sequence>
<dbReference type="SUPFAM" id="SSF57783">
    <property type="entry name" value="Zinc beta-ribbon"/>
    <property type="match status" value="1"/>
</dbReference>
<dbReference type="InterPro" id="IPR016136">
    <property type="entry name" value="DNA_helicase_N/primase_C"/>
</dbReference>
<dbReference type="Proteomes" id="UP001231616">
    <property type="component" value="Unassembled WGS sequence"/>
</dbReference>
<organism evidence="15 16">
    <name type="scientific">Alkalimonas collagenimarina</name>
    <dbReference type="NCBI Taxonomy" id="400390"/>
    <lineage>
        <taxon>Bacteria</taxon>
        <taxon>Pseudomonadati</taxon>
        <taxon>Pseudomonadota</taxon>
        <taxon>Gammaproteobacteria</taxon>
        <taxon>Alkalimonas</taxon>
    </lineage>
</organism>
<name>A0ABT9GYL3_9GAMM</name>
<dbReference type="NCBIfam" id="TIGR01391">
    <property type="entry name" value="dnaG"/>
    <property type="match status" value="1"/>
</dbReference>
<dbReference type="SMART" id="SM00766">
    <property type="entry name" value="DnaG_DnaB_bind"/>
    <property type="match status" value="1"/>
</dbReference>
<evidence type="ECO:0000256" key="2">
    <source>
        <dbReference type="ARBA" id="ARBA00022515"/>
    </source>
</evidence>
<keyword evidence="8 12" id="KW-0862">Zinc</keyword>
<dbReference type="SMART" id="SM00493">
    <property type="entry name" value="TOPRIM"/>
    <property type="match status" value="1"/>
</dbReference>
<keyword evidence="7 12" id="KW-0863">Zinc-finger</keyword>
<keyword evidence="3 12" id="KW-0808">Transferase</keyword>
<dbReference type="Pfam" id="PF01807">
    <property type="entry name" value="Zn_ribbon_DnaG"/>
    <property type="match status" value="1"/>
</dbReference>
<dbReference type="Gene3D" id="1.10.860.10">
    <property type="entry name" value="DNAb Helicase, Chain A"/>
    <property type="match status" value="1"/>
</dbReference>
<dbReference type="InterPro" id="IPR002694">
    <property type="entry name" value="Znf_CHC2"/>
</dbReference>
<dbReference type="InterPro" id="IPR013173">
    <property type="entry name" value="DNA_primase_DnaG_DnaB-bd_dom"/>
</dbReference>
<dbReference type="PANTHER" id="PTHR30313">
    <property type="entry name" value="DNA PRIMASE"/>
    <property type="match status" value="1"/>
</dbReference>
<evidence type="ECO:0000256" key="1">
    <source>
        <dbReference type="ARBA" id="ARBA00022478"/>
    </source>
</evidence>
<keyword evidence="6 12" id="KW-0479">Metal-binding</keyword>
<evidence type="ECO:0000256" key="10">
    <source>
        <dbReference type="ARBA" id="ARBA00023125"/>
    </source>
</evidence>
<dbReference type="Pfam" id="PF08275">
    <property type="entry name" value="DNAG_N"/>
    <property type="match status" value="1"/>
</dbReference>
<keyword evidence="11 12" id="KW-0804">Transcription</keyword>
<dbReference type="RefSeq" id="WP_305893415.1">
    <property type="nucleotide sequence ID" value="NZ_JAUZVZ010000009.1"/>
</dbReference>
<dbReference type="InterPro" id="IPR050219">
    <property type="entry name" value="DnaG_primase"/>
</dbReference>
<feature type="domain" description="Toprim" evidence="14">
    <location>
        <begin position="258"/>
        <end position="340"/>
    </location>
</feature>
<dbReference type="PROSITE" id="PS50880">
    <property type="entry name" value="TOPRIM"/>
    <property type="match status" value="1"/>
</dbReference>
<evidence type="ECO:0000256" key="9">
    <source>
        <dbReference type="ARBA" id="ARBA00022842"/>
    </source>
</evidence>
<comment type="domain">
    <text evidence="12">Contains an N-terminal zinc-binding domain, a central core domain that contains the primase activity, and a C-terminal DnaB-binding domain.</text>
</comment>
<keyword evidence="10 12" id="KW-0238">DNA-binding</keyword>
<comment type="catalytic activity">
    <reaction evidence="12">
        <text>ssDNA + n NTP = ssDNA/pppN(pN)n-1 hybrid + (n-1) diphosphate.</text>
        <dbReference type="EC" id="2.7.7.101"/>
    </reaction>
</comment>